<sequence>MWGFAASWAYAMVVVVVQFDGSLRPSMRSIGGLASCGAAILTKTHEEGCSASEGGWAVRAVGAKALAQDTGVPITSADAEYEGLILGLEWLASMMTTTDDFTNVEAITIRGDCKTVVDQLNQVSVPRKQLVLYQKALEHLDQIRCVFGENISFEHVPRDKNILCDAICNILCDTIQEHKFSHIQGIITQSKHTSKQKEMSSISTPSLLSEEVSLSFNTNRKGKEKIQVSTSYLSCALELLQQYERNGVPCLTNSMQFELWQELASEAKRVGDGAALVEIGKQFQSNARKWCNTVQPSTELTKNGSDVRNHQEHFYRFKTEGIRSEILGWHLLQRPREATKLTRKHSFLLSNYHKDESNYSHITKNNCTLTPFPDKPSFDLLSREQWDLIFSTLQRLTLEYLEAKECNISNDKQPSKFTIWIPFPTTVFSKEFFRGSKH</sequence>
<dbReference type="EMBL" id="HBHQ01021477">
    <property type="protein sequence ID" value="CAD9822663.1"/>
    <property type="molecule type" value="Transcribed_RNA"/>
</dbReference>
<dbReference type="GO" id="GO:0004523">
    <property type="term" value="F:RNA-DNA hybrid ribonuclease activity"/>
    <property type="evidence" value="ECO:0007669"/>
    <property type="project" value="InterPro"/>
</dbReference>
<keyword evidence="1" id="KW-0732">Signal</keyword>
<proteinExistence type="predicted"/>
<feature type="chain" id="PRO_5030942541" description="RNase H type-1 domain-containing protein" evidence="1">
    <location>
        <begin position="19"/>
        <end position="438"/>
    </location>
</feature>
<dbReference type="SUPFAM" id="SSF53098">
    <property type="entry name" value="Ribonuclease H-like"/>
    <property type="match status" value="1"/>
</dbReference>
<protein>
    <recommendedName>
        <fullName evidence="2">RNase H type-1 domain-containing protein</fullName>
    </recommendedName>
</protein>
<evidence type="ECO:0000259" key="2">
    <source>
        <dbReference type="Pfam" id="PF13456"/>
    </source>
</evidence>
<dbReference type="AlphaFoldDB" id="A0A7S2UKP3"/>
<dbReference type="InterPro" id="IPR002156">
    <property type="entry name" value="RNaseH_domain"/>
</dbReference>
<evidence type="ECO:0000256" key="1">
    <source>
        <dbReference type="SAM" id="SignalP"/>
    </source>
</evidence>
<dbReference type="Gene3D" id="3.30.420.10">
    <property type="entry name" value="Ribonuclease H-like superfamily/Ribonuclease H"/>
    <property type="match status" value="1"/>
</dbReference>
<dbReference type="InterPro" id="IPR036397">
    <property type="entry name" value="RNaseH_sf"/>
</dbReference>
<gene>
    <name evidence="3" type="ORF">ASEP1449_LOCUS14497</name>
</gene>
<feature type="domain" description="RNase H type-1" evidence="2">
    <location>
        <begin position="74"/>
        <end position="169"/>
    </location>
</feature>
<feature type="signal peptide" evidence="1">
    <location>
        <begin position="1"/>
        <end position="18"/>
    </location>
</feature>
<dbReference type="GO" id="GO:0003676">
    <property type="term" value="F:nucleic acid binding"/>
    <property type="evidence" value="ECO:0007669"/>
    <property type="project" value="InterPro"/>
</dbReference>
<name>A0A7S2UKP3_9STRA</name>
<accession>A0A7S2UKP3</accession>
<evidence type="ECO:0000313" key="3">
    <source>
        <dbReference type="EMBL" id="CAD9822663.1"/>
    </source>
</evidence>
<dbReference type="Pfam" id="PF13456">
    <property type="entry name" value="RVT_3"/>
    <property type="match status" value="1"/>
</dbReference>
<organism evidence="3">
    <name type="scientific">Attheya septentrionalis</name>
    <dbReference type="NCBI Taxonomy" id="420275"/>
    <lineage>
        <taxon>Eukaryota</taxon>
        <taxon>Sar</taxon>
        <taxon>Stramenopiles</taxon>
        <taxon>Ochrophyta</taxon>
        <taxon>Bacillariophyta</taxon>
        <taxon>Coscinodiscophyceae</taxon>
        <taxon>Chaetocerotophycidae</taxon>
        <taxon>Chaetocerotales</taxon>
        <taxon>Attheyaceae</taxon>
        <taxon>Attheya</taxon>
    </lineage>
</organism>
<dbReference type="InterPro" id="IPR012337">
    <property type="entry name" value="RNaseH-like_sf"/>
</dbReference>
<reference evidence="3" key="1">
    <citation type="submission" date="2021-01" db="EMBL/GenBank/DDBJ databases">
        <authorList>
            <person name="Corre E."/>
            <person name="Pelletier E."/>
            <person name="Niang G."/>
            <person name="Scheremetjew M."/>
            <person name="Finn R."/>
            <person name="Kale V."/>
            <person name="Holt S."/>
            <person name="Cochrane G."/>
            <person name="Meng A."/>
            <person name="Brown T."/>
            <person name="Cohen L."/>
        </authorList>
    </citation>
    <scope>NUCLEOTIDE SEQUENCE</scope>
    <source>
        <strain evidence="3">CCMP2084</strain>
    </source>
</reference>